<proteinExistence type="predicted"/>
<dbReference type="AlphaFoldDB" id="A0A1T4XBS3"/>
<evidence type="ECO:0000313" key="1">
    <source>
        <dbReference type="EMBL" id="SKA86963.1"/>
    </source>
</evidence>
<dbReference type="Proteomes" id="UP000189735">
    <property type="component" value="Unassembled WGS sequence"/>
</dbReference>
<organism evidence="1 2">
    <name type="scientific">Agreia bicolorata</name>
    <dbReference type="NCBI Taxonomy" id="110935"/>
    <lineage>
        <taxon>Bacteria</taxon>
        <taxon>Bacillati</taxon>
        <taxon>Actinomycetota</taxon>
        <taxon>Actinomycetes</taxon>
        <taxon>Micrococcales</taxon>
        <taxon>Microbacteriaceae</taxon>
        <taxon>Agreia</taxon>
    </lineage>
</organism>
<sequence>MNIVQRTVSNTVSRETPGLARLQSIEDEIQELRAQQATTLESIVRNAEFMDIPVRVVPWFGIEQRDETLRTIGTTWHLISQFSERENYTGWMVHLAESCDGRGWCSVVDSPQRNKYERAGSRFWHTFHGPHILVGAQYGARDSREYVFIPTTSSPDEDA</sequence>
<reference evidence="2" key="1">
    <citation type="submission" date="2017-02" db="EMBL/GenBank/DDBJ databases">
        <authorList>
            <person name="Varghese N."/>
            <person name="Submissions S."/>
        </authorList>
    </citation>
    <scope>NUCLEOTIDE SEQUENCE [LARGE SCALE GENOMIC DNA]</scope>
    <source>
        <strain evidence="2">VKM Ac-2052</strain>
    </source>
</reference>
<dbReference type="EMBL" id="FUYG01000002">
    <property type="protein sequence ID" value="SKA86963.1"/>
    <property type="molecule type" value="Genomic_DNA"/>
</dbReference>
<protein>
    <submittedName>
        <fullName evidence="1">Uncharacterized protein</fullName>
    </submittedName>
</protein>
<dbReference type="RefSeq" id="WP_078713568.1">
    <property type="nucleotide sequence ID" value="NZ_FUYG01000002.1"/>
</dbReference>
<gene>
    <name evidence="1" type="ORF">SAMN06295879_1011</name>
</gene>
<accession>A0A1T4XBS3</accession>
<name>A0A1T4XBS3_9MICO</name>
<evidence type="ECO:0000313" key="2">
    <source>
        <dbReference type="Proteomes" id="UP000189735"/>
    </source>
</evidence>